<organism evidence="1 2">
    <name type="scientific">Aspergillus versicolor CBS 583.65</name>
    <dbReference type="NCBI Taxonomy" id="1036611"/>
    <lineage>
        <taxon>Eukaryota</taxon>
        <taxon>Fungi</taxon>
        <taxon>Dikarya</taxon>
        <taxon>Ascomycota</taxon>
        <taxon>Pezizomycotina</taxon>
        <taxon>Eurotiomycetes</taxon>
        <taxon>Eurotiomycetidae</taxon>
        <taxon>Eurotiales</taxon>
        <taxon>Aspergillaceae</taxon>
        <taxon>Aspergillus</taxon>
        <taxon>Aspergillus subgen. Nidulantes</taxon>
    </lineage>
</organism>
<dbReference type="AlphaFoldDB" id="A0A1L9PIH6"/>
<reference evidence="2" key="1">
    <citation type="journal article" date="2017" name="Genome Biol.">
        <title>Comparative genomics reveals high biological diversity and specific adaptations in the industrially and medically important fungal genus Aspergillus.</title>
        <authorList>
            <person name="de Vries R.P."/>
            <person name="Riley R."/>
            <person name="Wiebenga A."/>
            <person name="Aguilar-Osorio G."/>
            <person name="Amillis S."/>
            <person name="Uchima C.A."/>
            <person name="Anderluh G."/>
            <person name="Asadollahi M."/>
            <person name="Askin M."/>
            <person name="Barry K."/>
            <person name="Battaglia E."/>
            <person name="Bayram O."/>
            <person name="Benocci T."/>
            <person name="Braus-Stromeyer S.A."/>
            <person name="Caldana C."/>
            <person name="Canovas D."/>
            <person name="Cerqueira G.C."/>
            <person name="Chen F."/>
            <person name="Chen W."/>
            <person name="Choi C."/>
            <person name="Clum A."/>
            <person name="Dos Santos R.A."/>
            <person name="Damasio A.R."/>
            <person name="Diallinas G."/>
            <person name="Emri T."/>
            <person name="Fekete E."/>
            <person name="Flipphi M."/>
            <person name="Freyberg S."/>
            <person name="Gallo A."/>
            <person name="Gournas C."/>
            <person name="Habgood R."/>
            <person name="Hainaut M."/>
            <person name="Harispe M.L."/>
            <person name="Henrissat B."/>
            <person name="Hilden K.S."/>
            <person name="Hope R."/>
            <person name="Hossain A."/>
            <person name="Karabika E."/>
            <person name="Karaffa L."/>
            <person name="Karanyi Z."/>
            <person name="Krasevec N."/>
            <person name="Kuo A."/>
            <person name="Kusch H."/>
            <person name="LaButti K."/>
            <person name="Lagendijk E.L."/>
            <person name="Lapidus A."/>
            <person name="Levasseur A."/>
            <person name="Lindquist E."/>
            <person name="Lipzen A."/>
            <person name="Logrieco A.F."/>
            <person name="MacCabe A."/>
            <person name="Maekelae M.R."/>
            <person name="Malavazi I."/>
            <person name="Melin P."/>
            <person name="Meyer V."/>
            <person name="Mielnichuk N."/>
            <person name="Miskei M."/>
            <person name="Molnar A.P."/>
            <person name="Mule G."/>
            <person name="Ngan C.Y."/>
            <person name="Orejas M."/>
            <person name="Orosz E."/>
            <person name="Ouedraogo J.P."/>
            <person name="Overkamp K.M."/>
            <person name="Park H.-S."/>
            <person name="Perrone G."/>
            <person name="Piumi F."/>
            <person name="Punt P.J."/>
            <person name="Ram A.F."/>
            <person name="Ramon A."/>
            <person name="Rauscher S."/>
            <person name="Record E."/>
            <person name="Riano-Pachon D.M."/>
            <person name="Robert V."/>
            <person name="Roehrig J."/>
            <person name="Ruller R."/>
            <person name="Salamov A."/>
            <person name="Salih N.S."/>
            <person name="Samson R.A."/>
            <person name="Sandor E."/>
            <person name="Sanguinetti M."/>
            <person name="Schuetze T."/>
            <person name="Sepcic K."/>
            <person name="Shelest E."/>
            <person name="Sherlock G."/>
            <person name="Sophianopoulou V."/>
            <person name="Squina F.M."/>
            <person name="Sun H."/>
            <person name="Susca A."/>
            <person name="Todd R.B."/>
            <person name="Tsang A."/>
            <person name="Unkles S.E."/>
            <person name="van de Wiele N."/>
            <person name="van Rossen-Uffink D."/>
            <person name="Oliveira J.V."/>
            <person name="Vesth T.C."/>
            <person name="Visser J."/>
            <person name="Yu J.-H."/>
            <person name="Zhou M."/>
            <person name="Andersen M.R."/>
            <person name="Archer D.B."/>
            <person name="Baker S.E."/>
            <person name="Benoit I."/>
            <person name="Brakhage A.A."/>
            <person name="Braus G.H."/>
            <person name="Fischer R."/>
            <person name="Frisvad J.C."/>
            <person name="Goldman G.H."/>
            <person name="Houbraken J."/>
            <person name="Oakley B."/>
            <person name="Pocsi I."/>
            <person name="Scazzocchio C."/>
            <person name="Seiboth B."/>
            <person name="vanKuyk P.A."/>
            <person name="Wortman J."/>
            <person name="Dyer P.S."/>
            <person name="Grigoriev I.V."/>
        </authorList>
    </citation>
    <scope>NUCLEOTIDE SEQUENCE [LARGE SCALE GENOMIC DNA]</scope>
    <source>
        <strain evidence="2">CBS 583.65</strain>
    </source>
</reference>
<sequence length="94" mass="10499">MDDEDTHRRSGAVGSHLAQAVQIPATNGLRYNTQQSAMHDLPRYVSRPAKSLPLTSASSVKSRPDYIYKRISGEVIYLTTMLFLDMGHHPRSSL</sequence>
<proteinExistence type="predicted"/>
<dbReference type="OrthoDB" id="4367165at2759"/>
<accession>A0A1L9PIH6</accession>
<dbReference type="EMBL" id="KV878128">
    <property type="protein sequence ID" value="OJJ01263.1"/>
    <property type="molecule type" value="Genomic_DNA"/>
</dbReference>
<dbReference type="GeneID" id="63727728"/>
<evidence type="ECO:0000313" key="1">
    <source>
        <dbReference type="EMBL" id="OJJ01263.1"/>
    </source>
</evidence>
<protein>
    <submittedName>
        <fullName evidence="1">Uncharacterized protein</fullName>
    </submittedName>
</protein>
<gene>
    <name evidence="1" type="ORF">ASPVEDRAFT_40832</name>
</gene>
<keyword evidence="2" id="KW-1185">Reference proteome</keyword>
<dbReference type="STRING" id="1036611.A0A1L9PIH6"/>
<dbReference type="RefSeq" id="XP_040667025.1">
    <property type="nucleotide sequence ID" value="XM_040812217.1"/>
</dbReference>
<dbReference type="Proteomes" id="UP000184073">
    <property type="component" value="Unassembled WGS sequence"/>
</dbReference>
<evidence type="ECO:0000313" key="2">
    <source>
        <dbReference type="Proteomes" id="UP000184073"/>
    </source>
</evidence>
<dbReference type="VEuPathDB" id="FungiDB:ASPVEDRAFT_40832"/>
<name>A0A1L9PIH6_ASPVE</name>